<dbReference type="InterPro" id="IPR005135">
    <property type="entry name" value="Endo/exonuclease/phosphatase"/>
</dbReference>
<dbReference type="OrthoDB" id="9796594at2"/>
<keyword evidence="1" id="KW-1133">Transmembrane helix</keyword>
<evidence type="ECO:0000256" key="1">
    <source>
        <dbReference type="SAM" id="Phobius"/>
    </source>
</evidence>
<keyword evidence="1" id="KW-0812">Transmembrane</keyword>
<sequence>MASLVSADRLAVHVRRLSKCLVGISWLLGLLVAMAYWLPGYYLSEAAAFFAPQFIFLSIAVALLACILSRSLGYTTPVLAALWLTLGLGTYDQLRALTPPEPAGDPEKVFTLMSLNLERFEYDDTRLMAVINNTQPDLVLFQETGAATPRLQALLADTYTHAIVPPDGHDSDLTVFSKLPLSDVQQQRIQSIPLSYGKLNAYIEFTVETAQTPIKVYAVHPTSPHIPSKLLARTTYLETIAAKVAQRTNDPDNSVPVIVAGDWNTSPWSKSFPSLLEEMSLTTRFERGFPRNTRYFFAPELADLAGSQVDHIAVSAPLSLSSVKVAADVGSDHLPLIANVDLPKR</sequence>
<dbReference type="RefSeq" id="WP_036487913.1">
    <property type="nucleotide sequence ID" value="NZ_LVVZ01000005.1"/>
</dbReference>
<evidence type="ECO:0000259" key="2">
    <source>
        <dbReference type="Pfam" id="PF03372"/>
    </source>
</evidence>
<dbReference type="GO" id="GO:0003824">
    <property type="term" value="F:catalytic activity"/>
    <property type="evidence" value="ECO:0007669"/>
    <property type="project" value="InterPro"/>
</dbReference>
<dbReference type="Gene3D" id="3.60.10.10">
    <property type="entry name" value="Endonuclease/exonuclease/phosphatase"/>
    <property type="match status" value="1"/>
</dbReference>
<organism evidence="3 4">
    <name type="scientific">Pseudovibrio exalbescens</name>
    <dbReference type="NCBI Taxonomy" id="197461"/>
    <lineage>
        <taxon>Bacteria</taxon>
        <taxon>Pseudomonadati</taxon>
        <taxon>Pseudomonadota</taxon>
        <taxon>Alphaproteobacteria</taxon>
        <taxon>Hyphomicrobiales</taxon>
        <taxon>Stappiaceae</taxon>
        <taxon>Pseudovibrio</taxon>
    </lineage>
</organism>
<dbReference type="Proteomes" id="UP000185783">
    <property type="component" value="Unassembled WGS sequence"/>
</dbReference>
<accession>A0A1U7JL70</accession>
<evidence type="ECO:0000313" key="4">
    <source>
        <dbReference type="Proteomes" id="UP000185783"/>
    </source>
</evidence>
<protein>
    <recommendedName>
        <fullName evidence="2">Endonuclease/exonuclease/phosphatase domain-containing protein</fullName>
    </recommendedName>
</protein>
<dbReference type="SUPFAM" id="SSF56219">
    <property type="entry name" value="DNase I-like"/>
    <property type="match status" value="1"/>
</dbReference>
<proteinExistence type="predicted"/>
<reference evidence="3 4" key="1">
    <citation type="submission" date="2016-03" db="EMBL/GenBank/DDBJ databases">
        <title>Genome sequence of Nesiotobacter sp. nov., a moderately halophilic alphaproteobacterium isolated from the Yellow Sea, China.</title>
        <authorList>
            <person name="Zhang G."/>
            <person name="Zhang R."/>
        </authorList>
    </citation>
    <scope>NUCLEOTIDE SEQUENCE [LARGE SCALE GENOMIC DNA]</scope>
    <source>
        <strain evidence="3 4">WB1-6</strain>
    </source>
</reference>
<dbReference type="InterPro" id="IPR036691">
    <property type="entry name" value="Endo/exonu/phosph_ase_sf"/>
</dbReference>
<keyword evidence="1" id="KW-0472">Membrane</keyword>
<comment type="caution">
    <text evidence="3">The sequence shown here is derived from an EMBL/GenBank/DDBJ whole genome shotgun (WGS) entry which is preliminary data.</text>
</comment>
<dbReference type="AlphaFoldDB" id="A0A1U7JL70"/>
<gene>
    <name evidence="3" type="ORF">A3843_04020</name>
</gene>
<evidence type="ECO:0000313" key="3">
    <source>
        <dbReference type="EMBL" id="OKL45490.1"/>
    </source>
</evidence>
<dbReference type="STRING" id="197461.A3843_04020"/>
<feature type="transmembrane region" description="Helical" evidence="1">
    <location>
        <begin position="50"/>
        <end position="68"/>
    </location>
</feature>
<keyword evidence="4" id="KW-1185">Reference proteome</keyword>
<feature type="domain" description="Endonuclease/exonuclease/phosphatase" evidence="2">
    <location>
        <begin position="113"/>
        <end position="333"/>
    </location>
</feature>
<dbReference type="EMBL" id="LVVZ01000005">
    <property type="protein sequence ID" value="OKL45490.1"/>
    <property type="molecule type" value="Genomic_DNA"/>
</dbReference>
<name>A0A1U7JL70_9HYPH</name>
<feature type="transmembrane region" description="Helical" evidence="1">
    <location>
        <begin position="20"/>
        <end position="38"/>
    </location>
</feature>
<dbReference type="Pfam" id="PF03372">
    <property type="entry name" value="Exo_endo_phos"/>
    <property type="match status" value="1"/>
</dbReference>